<feature type="transmembrane region" description="Helical" evidence="1">
    <location>
        <begin position="12"/>
        <end position="36"/>
    </location>
</feature>
<dbReference type="AlphaFoldDB" id="A0A2P7YZ59"/>
<protein>
    <submittedName>
        <fullName evidence="2">Uncharacterized protein</fullName>
    </submittedName>
</protein>
<dbReference type="RefSeq" id="XP_024715953.1">
    <property type="nucleotide sequence ID" value="XM_024856354.1"/>
</dbReference>
<keyword evidence="1" id="KW-1133">Transmembrane helix</keyword>
<dbReference type="Proteomes" id="UP000241107">
    <property type="component" value="Unassembled WGS sequence"/>
</dbReference>
<keyword evidence="3" id="KW-1185">Reference proteome</keyword>
<dbReference type="EMBL" id="PYFQ01000001">
    <property type="protein sequence ID" value="PSK41254.1"/>
    <property type="molecule type" value="Genomic_DNA"/>
</dbReference>
<dbReference type="VEuPathDB" id="FungiDB:C7M61_000930"/>
<comment type="caution">
    <text evidence="2">The sequence shown here is derived from an EMBL/GenBank/DDBJ whole genome shotgun (WGS) entry which is preliminary data.</text>
</comment>
<accession>A0A2P7YZ59</accession>
<evidence type="ECO:0000313" key="2">
    <source>
        <dbReference type="EMBL" id="PSK41254.1"/>
    </source>
</evidence>
<evidence type="ECO:0000313" key="3">
    <source>
        <dbReference type="Proteomes" id="UP000241107"/>
    </source>
</evidence>
<reference evidence="2 3" key="1">
    <citation type="submission" date="2018-03" db="EMBL/GenBank/DDBJ databases">
        <title>Candida pseudohaemulonii genome assembly and annotation.</title>
        <authorList>
            <person name="Munoz J.F."/>
            <person name="Gade L.G."/>
            <person name="Chow N.A."/>
            <person name="Litvintseva A.P."/>
            <person name="Loparev V.N."/>
            <person name="Cuomo C.A."/>
        </authorList>
    </citation>
    <scope>NUCLEOTIDE SEQUENCE [LARGE SCALE GENOMIC DNA]</scope>
    <source>
        <strain evidence="2 3">B12108</strain>
    </source>
</reference>
<gene>
    <name evidence="2" type="ORF">C7M61_000930</name>
</gene>
<name>A0A2P7YZ59_9ASCO</name>
<dbReference type="GeneID" id="36564322"/>
<organism evidence="2 3">
    <name type="scientific">Candidozyma pseudohaemuli</name>
    <dbReference type="NCBI Taxonomy" id="418784"/>
    <lineage>
        <taxon>Eukaryota</taxon>
        <taxon>Fungi</taxon>
        <taxon>Dikarya</taxon>
        <taxon>Ascomycota</taxon>
        <taxon>Saccharomycotina</taxon>
        <taxon>Pichiomycetes</taxon>
        <taxon>Metschnikowiaceae</taxon>
        <taxon>Candidozyma</taxon>
    </lineage>
</organism>
<sequence>MYYYYGYSGLSTGAYIGIAAASLATAIVIGSMVVYYRRRQARLAREALEAQQNQPMQNPDFFPPGFKPNMTQVNNETMNYTNNNGVFTYVPPEQPSAPPPTYDASRNDARVNQVHQAV</sequence>
<proteinExistence type="predicted"/>
<keyword evidence="1" id="KW-0812">Transmembrane</keyword>
<keyword evidence="1" id="KW-0472">Membrane</keyword>
<evidence type="ECO:0000256" key="1">
    <source>
        <dbReference type="SAM" id="Phobius"/>
    </source>
</evidence>